<keyword evidence="2" id="KW-1185">Reference proteome</keyword>
<proteinExistence type="predicted"/>
<dbReference type="RefSeq" id="WP_185298771.1">
    <property type="nucleotide sequence ID" value="NZ_CP045702.1"/>
</dbReference>
<sequence>MAAEYAVWALRNTAEVPESRQALARLAVDEALPPEVRELAVRWADAAVADPRP</sequence>
<protein>
    <recommendedName>
        <fullName evidence="3">HEAT repeat domain-containing protein</fullName>
    </recommendedName>
</protein>
<evidence type="ECO:0000313" key="1">
    <source>
        <dbReference type="EMBL" id="QNE75239.1"/>
    </source>
</evidence>
<dbReference type="EMBL" id="CP045702">
    <property type="protein sequence ID" value="QNE75239.1"/>
    <property type="molecule type" value="Genomic_DNA"/>
</dbReference>
<gene>
    <name evidence="1" type="ORF">F0344_12025</name>
</gene>
<dbReference type="KEGG" id="sfiy:F0344_12025"/>
<evidence type="ECO:0008006" key="3">
    <source>
        <dbReference type="Google" id="ProtNLM"/>
    </source>
</evidence>
<organism evidence="1 2">
    <name type="scientific">Streptomyces finlayi</name>
    <dbReference type="NCBI Taxonomy" id="67296"/>
    <lineage>
        <taxon>Bacteria</taxon>
        <taxon>Bacillati</taxon>
        <taxon>Actinomycetota</taxon>
        <taxon>Actinomycetes</taxon>
        <taxon>Kitasatosporales</taxon>
        <taxon>Streptomycetaceae</taxon>
        <taxon>Streptomyces</taxon>
    </lineage>
</organism>
<evidence type="ECO:0000313" key="2">
    <source>
        <dbReference type="Proteomes" id="UP000515307"/>
    </source>
</evidence>
<accession>A0A7G7BIS4</accession>
<name>A0A7G7BIS4_9ACTN</name>
<reference evidence="2" key="1">
    <citation type="submission" date="2019-10" db="EMBL/GenBank/DDBJ databases">
        <title>Antimicrobial potential of Antarctic Bacteria.</title>
        <authorList>
            <person name="Benaud N."/>
            <person name="Edwards R.J."/>
            <person name="Ferrari B.C."/>
        </authorList>
    </citation>
    <scope>NUCLEOTIDE SEQUENCE [LARGE SCALE GENOMIC DNA]</scope>
    <source>
        <strain evidence="2">NBSH44</strain>
    </source>
</reference>
<dbReference type="Proteomes" id="UP000515307">
    <property type="component" value="Chromosome"/>
</dbReference>
<dbReference type="AlphaFoldDB" id="A0A7G7BIS4"/>